<comment type="caution">
    <text evidence="1">The sequence shown here is derived from an EMBL/GenBank/DDBJ whole genome shotgun (WGS) entry which is preliminary data.</text>
</comment>
<accession>A0A7J8RTJ0</accession>
<keyword evidence="2" id="KW-1185">Reference proteome</keyword>
<dbReference type="EMBL" id="JABFAC010000007">
    <property type="protein sequence ID" value="MBA0616656.1"/>
    <property type="molecule type" value="Genomic_DNA"/>
</dbReference>
<name>A0A7J8RTJ0_GOSDV</name>
<dbReference type="AlphaFoldDB" id="A0A7J8RTJ0"/>
<protein>
    <submittedName>
        <fullName evidence="1">Uncharacterized protein</fullName>
    </submittedName>
</protein>
<evidence type="ECO:0000313" key="1">
    <source>
        <dbReference type="EMBL" id="MBA0616656.1"/>
    </source>
</evidence>
<gene>
    <name evidence="1" type="ORF">Godav_026158</name>
</gene>
<dbReference type="Proteomes" id="UP000593561">
    <property type="component" value="Unassembled WGS sequence"/>
</dbReference>
<proteinExistence type="predicted"/>
<sequence>MQPLEELFMMLMEIGSLGTIVAEENVLFLMLNFGAFWRVSSLFNVGVTMKSSYNLLVWKLLKLYLKGLGL</sequence>
<reference evidence="1 2" key="1">
    <citation type="journal article" date="2019" name="Genome Biol. Evol.">
        <title>Insights into the evolution of the New World diploid cottons (Gossypium, subgenus Houzingenia) based on genome sequencing.</title>
        <authorList>
            <person name="Grover C.E."/>
            <person name="Arick M.A. 2nd"/>
            <person name="Thrash A."/>
            <person name="Conover J.L."/>
            <person name="Sanders W.S."/>
            <person name="Peterson D.G."/>
            <person name="Frelichowski J.E."/>
            <person name="Scheffler J.A."/>
            <person name="Scheffler B.E."/>
            <person name="Wendel J.F."/>
        </authorList>
    </citation>
    <scope>NUCLEOTIDE SEQUENCE [LARGE SCALE GENOMIC DNA]</scope>
    <source>
        <strain evidence="1">27</strain>
        <tissue evidence="1">Leaf</tissue>
    </source>
</reference>
<organism evidence="1 2">
    <name type="scientific">Gossypium davidsonii</name>
    <name type="common">Davidson's cotton</name>
    <name type="synonym">Gossypium klotzschianum subsp. davidsonii</name>
    <dbReference type="NCBI Taxonomy" id="34287"/>
    <lineage>
        <taxon>Eukaryota</taxon>
        <taxon>Viridiplantae</taxon>
        <taxon>Streptophyta</taxon>
        <taxon>Embryophyta</taxon>
        <taxon>Tracheophyta</taxon>
        <taxon>Spermatophyta</taxon>
        <taxon>Magnoliopsida</taxon>
        <taxon>eudicotyledons</taxon>
        <taxon>Gunneridae</taxon>
        <taxon>Pentapetalae</taxon>
        <taxon>rosids</taxon>
        <taxon>malvids</taxon>
        <taxon>Malvales</taxon>
        <taxon>Malvaceae</taxon>
        <taxon>Malvoideae</taxon>
        <taxon>Gossypium</taxon>
    </lineage>
</organism>
<evidence type="ECO:0000313" key="2">
    <source>
        <dbReference type="Proteomes" id="UP000593561"/>
    </source>
</evidence>